<evidence type="ECO:0000256" key="1">
    <source>
        <dbReference type="SAM" id="SignalP"/>
    </source>
</evidence>
<evidence type="ECO:0000313" key="3">
    <source>
        <dbReference type="EMBL" id="MUI16353.1"/>
    </source>
</evidence>
<dbReference type="AlphaFoldDB" id="A0A6I3XPG3"/>
<evidence type="ECO:0000259" key="2">
    <source>
        <dbReference type="Pfam" id="PF07589"/>
    </source>
</evidence>
<dbReference type="EMBL" id="WNWM01000002">
    <property type="protein sequence ID" value="MUI16353.1"/>
    <property type="molecule type" value="Genomic_DNA"/>
</dbReference>
<feature type="signal peptide" evidence="1">
    <location>
        <begin position="1"/>
        <end position="26"/>
    </location>
</feature>
<keyword evidence="4" id="KW-1185">Reference proteome</keyword>
<protein>
    <submittedName>
        <fullName evidence="3">PEP-CTERM sorting domain-containing protein</fullName>
    </submittedName>
</protein>
<dbReference type="InterPro" id="IPR013424">
    <property type="entry name" value="Ice-binding_C"/>
</dbReference>
<dbReference type="NCBIfam" id="NF038128">
    <property type="entry name" value="choice_anch_J"/>
    <property type="match status" value="1"/>
</dbReference>
<dbReference type="RefSeq" id="WP_155711920.1">
    <property type="nucleotide sequence ID" value="NZ_BMWU01000008.1"/>
</dbReference>
<gene>
    <name evidence="3" type="ORF">GJV26_28430</name>
</gene>
<accession>A0A6I3XPG3</accession>
<sequence>MAVSFKSASLPLALVLSLGFSGAVSADALTENFGNGIPAGWTIDNLSNPEGATSWYQGSTNAFDAYEGAPDSYIAANYNSVALAGPISTWLILPGSTYNNGDTLSFYTRTSTGSDYADRLEVRFSNVGGTDVGNDENSVGTFGTLLLSINPDEEDTGYPDDWTRFSATLSGLSGATVGAFAFRYTVSDGGAFGSGSNYIGIDSVSISAVPEPGAWLMLGMGAGLLAFMRKRKVGV</sequence>
<dbReference type="Proteomes" id="UP000431684">
    <property type="component" value="Unassembled WGS sequence"/>
</dbReference>
<feature type="chain" id="PRO_5026076073" evidence="1">
    <location>
        <begin position="27"/>
        <end position="235"/>
    </location>
</feature>
<dbReference type="Gene3D" id="2.60.120.200">
    <property type="match status" value="1"/>
</dbReference>
<keyword evidence="1" id="KW-0732">Signal</keyword>
<proteinExistence type="predicted"/>
<name>A0A6I3XPG3_9BURK</name>
<dbReference type="Pfam" id="PF07589">
    <property type="entry name" value="PEP-CTERM"/>
    <property type="match status" value="1"/>
</dbReference>
<reference evidence="3 4" key="1">
    <citation type="submission" date="2019-11" db="EMBL/GenBank/DDBJ databases">
        <title>Draft Genome Sequences of Six Type Strains of the Genus Massilia.</title>
        <authorList>
            <person name="Miess H."/>
            <person name="Frediansyah A."/>
            <person name="Goeker M."/>
            <person name="Gross H."/>
        </authorList>
    </citation>
    <scope>NUCLEOTIDE SEQUENCE [LARGE SCALE GENOMIC DNA]</scope>
    <source>
        <strain evidence="3 4">DSM 17513</strain>
    </source>
</reference>
<dbReference type="OrthoDB" id="8781670at2"/>
<organism evidence="3 4">
    <name type="scientific">Pseudoduganella dura</name>
    <dbReference type="NCBI Taxonomy" id="321982"/>
    <lineage>
        <taxon>Bacteria</taxon>
        <taxon>Pseudomonadati</taxon>
        <taxon>Pseudomonadota</taxon>
        <taxon>Betaproteobacteria</taxon>
        <taxon>Burkholderiales</taxon>
        <taxon>Oxalobacteraceae</taxon>
        <taxon>Telluria group</taxon>
        <taxon>Pseudoduganella</taxon>
    </lineage>
</organism>
<comment type="caution">
    <text evidence="3">The sequence shown here is derived from an EMBL/GenBank/DDBJ whole genome shotgun (WGS) entry which is preliminary data.</text>
</comment>
<dbReference type="NCBIfam" id="TIGR02595">
    <property type="entry name" value="PEP_CTERM"/>
    <property type="match status" value="1"/>
</dbReference>
<feature type="domain" description="Ice-binding protein C-terminal" evidence="2">
    <location>
        <begin position="208"/>
        <end position="232"/>
    </location>
</feature>
<evidence type="ECO:0000313" key="4">
    <source>
        <dbReference type="Proteomes" id="UP000431684"/>
    </source>
</evidence>